<accession>A0A8J5QKC6</accession>
<evidence type="ECO:0000256" key="6">
    <source>
        <dbReference type="ARBA" id="ARBA00022989"/>
    </source>
</evidence>
<keyword evidence="8" id="KW-0813">Transport</keyword>
<keyword evidence="6 11" id="KW-1133">Transmembrane helix</keyword>
<dbReference type="Pfam" id="PF01794">
    <property type="entry name" value="Ferric_reduct"/>
    <property type="match status" value="1"/>
</dbReference>
<reference evidence="13 14" key="1">
    <citation type="journal article" date="2021" name="DNA Res.">
        <title>Genome analysis of Candida subhashii reveals its hybrid nature and dual mitochondrial genome conformations.</title>
        <authorList>
            <person name="Mixao V."/>
            <person name="Hegedusova E."/>
            <person name="Saus E."/>
            <person name="Pryszcz L.P."/>
            <person name="Cillingova A."/>
            <person name="Nosek J."/>
            <person name="Gabaldon T."/>
        </authorList>
    </citation>
    <scope>NUCLEOTIDE SEQUENCE [LARGE SCALE GENOMIC DNA]</scope>
    <source>
        <strain evidence="13 14">CBS 10753</strain>
    </source>
</reference>
<keyword evidence="7" id="KW-0560">Oxidoreductase</keyword>
<evidence type="ECO:0000259" key="12">
    <source>
        <dbReference type="Pfam" id="PF01794"/>
    </source>
</evidence>
<feature type="compositionally biased region" description="Low complexity" evidence="10">
    <location>
        <begin position="559"/>
        <end position="568"/>
    </location>
</feature>
<evidence type="ECO:0000256" key="5">
    <source>
        <dbReference type="ARBA" id="ARBA00022982"/>
    </source>
</evidence>
<dbReference type="InterPro" id="IPR050369">
    <property type="entry name" value="RBOH/FRE"/>
</dbReference>
<feature type="transmembrane region" description="Helical" evidence="11">
    <location>
        <begin position="59"/>
        <end position="82"/>
    </location>
</feature>
<proteinExistence type="predicted"/>
<feature type="transmembrane region" description="Helical" evidence="11">
    <location>
        <begin position="366"/>
        <end position="385"/>
    </location>
</feature>
<evidence type="ECO:0000256" key="3">
    <source>
        <dbReference type="ARBA" id="ARBA00022692"/>
    </source>
</evidence>
<keyword evidence="2" id="KW-0285">Flavoprotein</keyword>
<dbReference type="SFLD" id="SFLDS00052">
    <property type="entry name" value="Ferric_Reductase_Domain"/>
    <property type="match status" value="1"/>
</dbReference>
<dbReference type="GO" id="GO:0000293">
    <property type="term" value="F:ferric-chelate reductase activity"/>
    <property type="evidence" value="ECO:0007669"/>
    <property type="project" value="TreeGrafter"/>
</dbReference>
<dbReference type="InterPro" id="IPR013130">
    <property type="entry name" value="Fe3_Rdtase_TM_dom"/>
</dbReference>
<protein>
    <submittedName>
        <fullName evidence="13">FRE8</fullName>
    </submittedName>
</protein>
<evidence type="ECO:0000256" key="11">
    <source>
        <dbReference type="SAM" id="Phobius"/>
    </source>
</evidence>
<evidence type="ECO:0000256" key="2">
    <source>
        <dbReference type="ARBA" id="ARBA00022630"/>
    </source>
</evidence>
<dbReference type="Proteomes" id="UP000694255">
    <property type="component" value="Unassembled WGS sequence"/>
</dbReference>
<dbReference type="PANTHER" id="PTHR11972:SF178">
    <property type="entry name" value="FERRIC REDUCTASE TRANSMEMBRANE COMPONENT 8-RELATED"/>
    <property type="match status" value="1"/>
</dbReference>
<evidence type="ECO:0000313" key="14">
    <source>
        <dbReference type="Proteomes" id="UP000694255"/>
    </source>
</evidence>
<dbReference type="GO" id="GO:0005886">
    <property type="term" value="C:plasma membrane"/>
    <property type="evidence" value="ECO:0007669"/>
    <property type="project" value="TreeGrafter"/>
</dbReference>
<feature type="transmembrane region" description="Helical" evidence="11">
    <location>
        <begin position="167"/>
        <end position="184"/>
    </location>
</feature>
<dbReference type="RefSeq" id="XP_049263811.1">
    <property type="nucleotide sequence ID" value="XM_049406619.1"/>
</dbReference>
<evidence type="ECO:0000256" key="9">
    <source>
        <dbReference type="ARBA" id="ARBA00023136"/>
    </source>
</evidence>
<sequence>MNITSLFDYFHYPISKTKPYTQYRKYVTCKYSIIFNIILILYLIAIAIYKLLIRRGYNLTVPISITTTTRIIIFWSILLSFFSLVEINHGDLIFLAKRLGRLSANCLSFTLFLTLRPSLLPNTLYLTLLPLHKWVSRLIIVQAVIHTIIYCRYYQFKHSLHKIFSVANLYGWVALMGFIIIIITSISKFRNKWFKVFYFNHYICSWIIVLSLQFHVRPLKFTPFTIINITILVYQIIYRLLITKTSEIGDFKVIDVSPNLSLIEFPNNLISKKANKPGAHIRLTNYHPNWLIRIYKQYLIPNYHPYTLVSLPQDNYQRLIIRKSKFIFDNSRKYSLTASFDPFLLFITNSNKNFTISKLSINTKRILIVIGGSAISFALPLLRVMNYHGIPVKIIWVIKDYRDLIILKYFDGFIHGQDFEIFITGDKEIQRRQSYASFFRPNNHNDLEFGNEDENTPLIDQWWEEINEVPGSLHKENQLETVEINIDEYEEEEEDDACTRDFQFSNSNETDEDEDDYYHHGGRSQEFEVAFDSPSPDMIPSSSSVSPLQKDSLIPIGIHSHQSSTSHNNHSDALSRKSSVNEPFQLPTSTTVFSNWHLQFKQTVKLLKLQNKIYKGRPKLGHRYYNWCINGEGFTQCLGPILDANNNFVCCKDVLGANKKTELPKGNTEDVWVISAGPRGLVDNVKVWASENGLKFHEEAFYS</sequence>
<evidence type="ECO:0000256" key="1">
    <source>
        <dbReference type="ARBA" id="ARBA00004141"/>
    </source>
</evidence>
<dbReference type="PANTHER" id="PTHR11972">
    <property type="entry name" value="NADPH OXIDASE"/>
    <property type="match status" value="1"/>
</dbReference>
<evidence type="ECO:0000313" key="13">
    <source>
        <dbReference type="EMBL" id="KAG7663579.1"/>
    </source>
</evidence>
<dbReference type="AlphaFoldDB" id="A0A8J5QKC6"/>
<feature type="transmembrane region" description="Helical" evidence="11">
    <location>
        <begin position="221"/>
        <end position="242"/>
    </location>
</feature>
<keyword evidence="3 11" id="KW-0812">Transmembrane</keyword>
<evidence type="ECO:0000256" key="7">
    <source>
        <dbReference type="ARBA" id="ARBA00023002"/>
    </source>
</evidence>
<dbReference type="GeneID" id="73469629"/>
<name>A0A8J5QKC6_9ASCO</name>
<feature type="domain" description="Ferric oxidoreductase" evidence="12">
    <location>
        <begin position="99"/>
        <end position="211"/>
    </location>
</feature>
<keyword evidence="4" id="KW-0274">FAD</keyword>
<feature type="transmembrane region" description="Helical" evidence="11">
    <location>
        <begin position="196"/>
        <end position="215"/>
    </location>
</feature>
<dbReference type="SFLD" id="SFLDG01168">
    <property type="entry name" value="Ferric_reductase_subgroup_(FRE"/>
    <property type="match status" value="1"/>
</dbReference>
<feature type="transmembrane region" description="Helical" evidence="11">
    <location>
        <begin position="33"/>
        <end position="52"/>
    </location>
</feature>
<keyword evidence="8" id="KW-0406">Ion transport</keyword>
<feature type="transmembrane region" description="Helical" evidence="11">
    <location>
        <begin position="102"/>
        <end position="122"/>
    </location>
</feature>
<dbReference type="CDD" id="cd06186">
    <property type="entry name" value="NOX_Duox_like_FAD_NADP"/>
    <property type="match status" value="1"/>
</dbReference>
<evidence type="ECO:0000256" key="10">
    <source>
        <dbReference type="SAM" id="MobiDB-lite"/>
    </source>
</evidence>
<organism evidence="13 14">
    <name type="scientific">[Candida] subhashii</name>
    <dbReference type="NCBI Taxonomy" id="561895"/>
    <lineage>
        <taxon>Eukaryota</taxon>
        <taxon>Fungi</taxon>
        <taxon>Dikarya</taxon>
        <taxon>Ascomycota</taxon>
        <taxon>Saccharomycotina</taxon>
        <taxon>Pichiomycetes</taxon>
        <taxon>Debaryomycetaceae</taxon>
        <taxon>Spathaspora</taxon>
    </lineage>
</organism>
<dbReference type="EMBL" id="JAGSYN010000125">
    <property type="protein sequence ID" value="KAG7663579.1"/>
    <property type="molecule type" value="Genomic_DNA"/>
</dbReference>
<dbReference type="OrthoDB" id="10006946at2759"/>
<evidence type="ECO:0000256" key="4">
    <source>
        <dbReference type="ARBA" id="ARBA00022827"/>
    </source>
</evidence>
<dbReference type="GO" id="GO:0033215">
    <property type="term" value="P:reductive iron assimilation"/>
    <property type="evidence" value="ECO:0007669"/>
    <property type="project" value="TreeGrafter"/>
</dbReference>
<comment type="caution">
    <text evidence="13">The sequence shown here is derived from an EMBL/GenBank/DDBJ whole genome shotgun (WGS) entry which is preliminary data.</text>
</comment>
<gene>
    <name evidence="13" type="ORF">J8A68_002828</name>
</gene>
<keyword evidence="14" id="KW-1185">Reference proteome</keyword>
<feature type="region of interest" description="Disordered" evidence="10">
    <location>
        <begin position="559"/>
        <end position="579"/>
    </location>
</feature>
<feature type="region of interest" description="Disordered" evidence="10">
    <location>
        <begin position="490"/>
        <end position="520"/>
    </location>
</feature>
<keyword evidence="5" id="KW-0249">Electron transport</keyword>
<comment type="subcellular location">
    <subcellularLocation>
        <location evidence="1">Membrane</location>
        <topology evidence="1">Multi-pass membrane protein</topology>
    </subcellularLocation>
</comment>
<dbReference type="SFLD" id="SFLDF00463">
    <property type="entry name" value="AIM14"/>
    <property type="match status" value="1"/>
</dbReference>
<keyword evidence="9 11" id="KW-0472">Membrane</keyword>
<evidence type="ECO:0000256" key="8">
    <source>
        <dbReference type="ARBA" id="ARBA00023065"/>
    </source>
</evidence>